<sequence>MFRLRQFRQFRLGVSVLLALVALALAADGSRMIERRGEEDDGQIAKAPYWAPAVAPNARVDDLHKEYYNIFQYGNRNAASHLWATFLLDRGYLMTEKRLSMFFSGFCAVSGSSVRPSEYNRYRLTLAKLGGGHSTGYMHYCCWPCVCDTQDFIKVDTKSVMLANGVVRKFQFAVIGNPCDDPDQLTAKWRDPFGRRGMTSIAESAAEVRCNNGRLEGATLSDHNYIIIGMFFDSEDAIHSGNFGTAEGARSELRDPTPGRMSRAIAKDKTGYRGYQDEREYIDQCEDRAMKGYNSGMGEIFRKVCSISPISATALTSRHHHEPEPAQIAAISPSCDSGRPSCNSEDDAASQIGNRHTIIEGSNFMEHQVSCAQHLEAAGDGVIHYPMILKGLLG</sequence>
<accession>K0TEC4</accession>
<keyword evidence="1" id="KW-0732">Signal</keyword>
<organism evidence="2 3">
    <name type="scientific">Thalassiosira oceanica</name>
    <name type="common">Marine diatom</name>
    <dbReference type="NCBI Taxonomy" id="159749"/>
    <lineage>
        <taxon>Eukaryota</taxon>
        <taxon>Sar</taxon>
        <taxon>Stramenopiles</taxon>
        <taxon>Ochrophyta</taxon>
        <taxon>Bacillariophyta</taxon>
        <taxon>Coscinodiscophyceae</taxon>
        <taxon>Thalassiosirophycidae</taxon>
        <taxon>Thalassiosirales</taxon>
        <taxon>Thalassiosiraceae</taxon>
        <taxon>Thalassiosira</taxon>
    </lineage>
</organism>
<protein>
    <submittedName>
        <fullName evidence="2">Uncharacterized protein</fullName>
    </submittedName>
</protein>
<proteinExistence type="predicted"/>
<dbReference type="AlphaFoldDB" id="K0TEC4"/>
<evidence type="ECO:0000313" key="3">
    <source>
        <dbReference type="Proteomes" id="UP000266841"/>
    </source>
</evidence>
<evidence type="ECO:0000313" key="2">
    <source>
        <dbReference type="EMBL" id="EJK68917.1"/>
    </source>
</evidence>
<dbReference type="OrthoDB" id="42952at2759"/>
<reference evidence="2 3" key="1">
    <citation type="journal article" date="2012" name="Genome Biol.">
        <title>Genome and low-iron response of an oceanic diatom adapted to chronic iron limitation.</title>
        <authorList>
            <person name="Lommer M."/>
            <person name="Specht M."/>
            <person name="Roy A.S."/>
            <person name="Kraemer L."/>
            <person name="Andreson R."/>
            <person name="Gutowska M.A."/>
            <person name="Wolf J."/>
            <person name="Bergner S.V."/>
            <person name="Schilhabel M.B."/>
            <person name="Klostermeier U.C."/>
            <person name="Beiko R.G."/>
            <person name="Rosenstiel P."/>
            <person name="Hippler M."/>
            <person name="Laroche J."/>
        </authorList>
    </citation>
    <scope>NUCLEOTIDE SEQUENCE [LARGE SCALE GENOMIC DNA]</scope>
    <source>
        <strain evidence="2 3">CCMP1005</strain>
    </source>
</reference>
<dbReference type="EMBL" id="AGNL01010701">
    <property type="protein sequence ID" value="EJK68917.1"/>
    <property type="molecule type" value="Genomic_DNA"/>
</dbReference>
<keyword evidence="3" id="KW-1185">Reference proteome</keyword>
<feature type="chain" id="PRO_5003840954" evidence="1">
    <location>
        <begin position="27"/>
        <end position="394"/>
    </location>
</feature>
<comment type="caution">
    <text evidence="2">The sequence shown here is derived from an EMBL/GenBank/DDBJ whole genome shotgun (WGS) entry which is preliminary data.</text>
</comment>
<gene>
    <name evidence="2" type="ORF">THAOC_09870</name>
</gene>
<feature type="signal peptide" evidence="1">
    <location>
        <begin position="1"/>
        <end position="26"/>
    </location>
</feature>
<dbReference type="OMA" id="CEDRAMK"/>
<name>K0TEC4_THAOC</name>
<dbReference type="eggNOG" id="ENOG502SD1V">
    <property type="taxonomic scope" value="Eukaryota"/>
</dbReference>
<evidence type="ECO:0000256" key="1">
    <source>
        <dbReference type="SAM" id="SignalP"/>
    </source>
</evidence>
<dbReference type="Proteomes" id="UP000266841">
    <property type="component" value="Unassembled WGS sequence"/>
</dbReference>